<evidence type="ECO:0000256" key="3">
    <source>
        <dbReference type="ARBA" id="ARBA00022490"/>
    </source>
</evidence>
<feature type="region of interest" description="Disordered" evidence="7">
    <location>
        <begin position="167"/>
        <end position="197"/>
    </location>
</feature>
<dbReference type="EMBL" id="JAABOA010000135">
    <property type="protein sequence ID" value="KAF9585703.1"/>
    <property type="molecule type" value="Genomic_DNA"/>
</dbReference>
<evidence type="ECO:0000313" key="10">
    <source>
        <dbReference type="Proteomes" id="UP000780801"/>
    </source>
</evidence>
<feature type="compositionally biased region" description="Polar residues" evidence="7">
    <location>
        <begin position="126"/>
        <end position="143"/>
    </location>
</feature>
<name>A0A9P6G1U4_9FUNG</name>
<comment type="subcellular location">
    <subcellularLocation>
        <location evidence="2">Cytoplasm</location>
    </subcellularLocation>
    <subcellularLocation>
        <location evidence="1">Endomembrane system</location>
        <topology evidence="1">Peripheral membrane protein</topology>
    </subcellularLocation>
</comment>
<evidence type="ECO:0000256" key="5">
    <source>
        <dbReference type="ARBA" id="ARBA00023136"/>
    </source>
</evidence>
<feature type="compositionally biased region" description="Polar residues" evidence="7">
    <location>
        <begin position="109"/>
        <end position="118"/>
    </location>
</feature>
<reference evidence="9" key="1">
    <citation type="journal article" date="2020" name="Fungal Divers.">
        <title>Resolving the Mortierellaceae phylogeny through synthesis of multi-gene phylogenetics and phylogenomics.</title>
        <authorList>
            <person name="Vandepol N."/>
            <person name="Liber J."/>
            <person name="Desiro A."/>
            <person name="Na H."/>
            <person name="Kennedy M."/>
            <person name="Barry K."/>
            <person name="Grigoriev I.V."/>
            <person name="Miller A.N."/>
            <person name="O'Donnell K."/>
            <person name="Stajich J.E."/>
            <person name="Bonito G."/>
        </authorList>
    </citation>
    <scope>NUCLEOTIDE SEQUENCE</scope>
    <source>
        <strain evidence="9">KOD1015</strain>
    </source>
</reference>
<dbReference type="PROSITE" id="PS50913">
    <property type="entry name" value="GRIP"/>
    <property type="match status" value="1"/>
</dbReference>
<keyword evidence="3" id="KW-0963">Cytoplasm</keyword>
<dbReference type="InterPro" id="IPR051952">
    <property type="entry name" value="Golgi-autophagy_related"/>
</dbReference>
<feature type="region of interest" description="Disordered" evidence="7">
    <location>
        <begin position="371"/>
        <end position="439"/>
    </location>
</feature>
<evidence type="ECO:0000256" key="2">
    <source>
        <dbReference type="ARBA" id="ARBA00004496"/>
    </source>
</evidence>
<dbReference type="Pfam" id="PF01465">
    <property type="entry name" value="GRIP"/>
    <property type="match status" value="1"/>
</dbReference>
<dbReference type="Gene3D" id="1.10.220.60">
    <property type="entry name" value="GRIP domain"/>
    <property type="match status" value="1"/>
</dbReference>
<feature type="region of interest" description="Disordered" evidence="7">
    <location>
        <begin position="464"/>
        <end position="496"/>
    </location>
</feature>
<keyword evidence="5" id="KW-0472">Membrane</keyword>
<feature type="domain" description="GRIP" evidence="8">
    <location>
        <begin position="631"/>
        <end position="678"/>
    </location>
</feature>
<dbReference type="Proteomes" id="UP000780801">
    <property type="component" value="Unassembled WGS sequence"/>
</dbReference>
<feature type="compositionally biased region" description="Basic and acidic residues" evidence="7">
    <location>
        <begin position="168"/>
        <end position="197"/>
    </location>
</feature>
<gene>
    <name evidence="9" type="ORF">BGW38_001150</name>
</gene>
<evidence type="ECO:0000256" key="7">
    <source>
        <dbReference type="SAM" id="MobiDB-lite"/>
    </source>
</evidence>
<keyword evidence="10" id="KW-1185">Reference proteome</keyword>
<feature type="region of interest" description="Disordered" evidence="7">
    <location>
        <begin position="67"/>
        <end position="144"/>
    </location>
</feature>
<dbReference type="PANTHER" id="PTHR23157:SF25">
    <property type="entry name" value="GRIP AND COILED-COIL DOMAIN-CONTAINING PROTEIN 1"/>
    <property type="match status" value="1"/>
</dbReference>
<feature type="region of interest" description="Disordered" evidence="7">
    <location>
        <begin position="231"/>
        <end position="251"/>
    </location>
</feature>
<dbReference type="GO" id="GO:0005794">
    <property type="term" value="C:Golgi apparatus"/>
    <property type="evidence" value="ECO:0007669"/>
    <property type="project" value="TreeGrafter"/>
</dbReference>
<organism evidence="9 10">
    <name type="scientific">Lunasporangiospora selenospora</name>
    <dbReference type="NCBI Taxonomy" id="979761"/>
    <lineage>
        <taxon>Eukaryota</taxon>
        <taxon>Fungi</taxon>
        <taxon>Fungi incertae sedis</taxon>
        <taxon>Mucoromycota</taxon>
        <taxon>Mortierellomycotina</taxon>
        <taxon>Mortierellomycetes</taxon>
        <taxon>Mortierellales</taxon>
        <taxon>Mortierellaceae</taxon>
        <taxon>Lunasporangiospora</taxon>
    </lineage>
</organism>
<dbReference type="PANTHER" id="PTHR23157">
    <property type="entry name" value="GRIP AND COILED-COIL DOMAIN-CONTAINING PROTEIN 1"/>
    <property type="match status" value="1"/>
</dbReference>
<feature type="compositionally biased region" description="Basic and acidic residues" evidence="7">
    <location>
        <begin position="426"/>
        <end position="439"/>
    </location>
</feature>
<evidence type="ECO:0000256" key="1">
    <source>
        <dbReference type="ARBA" id="ARBA00004184"/>
    </source>
</evidence>
<evidence type="ECO:0000256" key="4">
    <source>
        <dbReference type="ARBA" id="ARBA00023054"/>
    </source>
</evidence>
<accession>A0A9P6G1U4</accession>
<evidence type="ECO:0000313" key="9">
    <source>
        <dbReference type="EMBL" id="KAF9585703.1"/>
    </source>
</evidence>
<dbReference type="InterPro" id="IPR000237">
    <property type="entry name" value="GRIP_dom"/>
</dbReference>
<evidence type="ECO:0000259" key="8">
    <source>
        <dbReference type="PROSITE" id="PS50913"/>
    </source>
</evidence>
<comment type="caution">
    <text evidence="9">The sequence shown here is derived from an EMBL/GenBank/DDBJ whole genome shotgun (WGS) entry which is preliminary data.</text>
</comment>
<feature type="compositionally biased region" description="Basic and acidic residues" evidence="7">
    <location>
        <begin position="371"/>
        <end position="398"/>
    </location>
</feature>
<dbReference type="OrthoDB" id="1926336at2759"/>
<dbReference type="SMART" id="SM00755">
    <property type="entry name" value="Grip"/>
    <property type="match status" value="1"/>
</dbReference>
<keyword evidence="4 6" id="KW-0175">Coiled coil</keyword>
<protein>
    <recommendedName>
        <fullName evidence="8">GRIP domain-containing protein</fullName>
    </recommendedName>
</protein>
<proteinExistence type="predicted"/>
<evidence type="ECO:0000256" key="6">
    <source>
        <dbReference type="SAM" id="Coils"/>
    </source>
</evidence>
<feature type="coiled-coil region" evidence="6">
    <location>
        <begin position="197"/>
        <end position="231"/>
    </location>
</feature>
<dbReference type="AlphaFoldDB" id="A0A9P6G1U4"/>
<sequence>MTCPFSTNAQLAAQLDEANSEIENCQKLLQKAAHENVEFAKDADRLRTENESLNEELQEARAMIKSMKGTHEEKTMDEALSPKAKGSENKDIDSVPENDSVDPLGVTLSPKQEQNTDQGVKDLSKDTSTTAEASDSKGLTQLSEEYWSTEVTILQSKVEELAQSLAVKTEESREMEKSLEQRTTELGKQKAEHDEKMKKMKAIFAAANKNLNEYRQSIATKDTEIEELKAKLENQPTAEAPTLGQSEEQAQIIQDLEADLKNQSDLAASKLGQMESKYRQSHAQLEKLRQEYQQYKQRASLLLQQQQEAGETSDDSKIRELQTHLDSIASENRSITKELQETESKRSSVESELQLALDQIARLESTIEISHRQERQQSRRQSDLERSLKEAQQERQSAESRFASLQELREAESQSLRQELGGTTKGIEDRLAKKEEENTELHRILDRTGDELAAAKQEIQTLRDLVSGSEAHSEGSVGSKAMASPNNEQDYKGPSQLSVTTTTLAPRTSFSAYEQDSPISRASSAMSLSHERQPVYSTLSDLLATKPFVERQPFQDAGVGLGLSTNSTPTMAPTTAALMATSALNISKEREYQIKLQHLTELLNESEAGHQRLLDQEKVLKEEIRSLDRAERRQNLNVDYLKNIVLKYLESTDREQLLPVLTTVLQLSPAEVASLRKRSAPASTSSLVLGGLFGGSG</sequence>